<accession>T1DFT3</accession>
<dbReference type="PANTHER" id="PTHR43495">
    <property type="entry name" value="GABA PERMEASE"/>
    <property type="match status" value="1"/>
</dbReference>
<reference evidence="9" key="1">
    <citation type="submission" date="2013-08" db="EMBL/GenBank/DDBJ databases">
        <authorList>
            <person name="Mendez C."/>
            <person name="Richter M."/>
            <person name="Ferrer M."/>
            <person name="Sanchez J."/>
        </authorList>
    </citation>
    <scope>NUCLEOTIDE SEQUENCE</scope>
</reference>
<dbReference type="InterPro" id="IPR004841">
    <property type="entry name" value="AA-permease/SLC12A_dom"/>
</dbReference>
<feature type="non-terminal residue" evidence="9">
    <location>
        <position position="1"/>
    </location>
</feature>
<keyword evidence="2" id="KW-0813">Transport</keyword>
<dbReference type="PANTHER" id="PTHR43495:SF5">
    <property type="entry name" value="GAMMA-AMINOBUTYRIC ACID PERMEASE"/>
    <property type="match status" value="1"/>
</dbReference>
<feature type="transmembrane region" description="Helical" evidence="7">
    <location>
        <begin position="204"/>
        <end position="234"/>
    </location>
</feature>
<feature type="region of interest" description="Disordered" evidence="6">
    <location>
        <begin position="380"/>
        <end position="399"/>
    </location>
</feature>
<evidence type="ECO:0000256" key="4">
    <source>
        <dbReference type="ARBA" id="ARBA00022989"/>
    </source>
</evidence>
<dbReference type="EMBL" id="AUZX01000876">
    <property type="protein sequence ID" value="EQD80189.1"/>
    <property type="molecule type" value="Genomic_DNA"/>
</dbReference>
<organism evidence="9">
    <name type="scientific">mine drainage metagenome</name>
    <dbReference type="NCBI Taxonomy" id="410659"/>
    <lineage>
        <taxon>unclassified sequences</taxon>
        <taxon>metagenomes</taxon>
        <taxon>ecological metagenomes</taxon>
    </lineage>
</organism>
<feature type="transmembrane region" description="Helical" evidence="7">
    <location>
        <begin position="163"/>
        <end position="184"/>
    </location>
</feature>
<keyword evidence="3 7" id="KW-0812">Transmembrane</keyword>
<dbReference type="GO" id="GO:0016020">
    <property type="term" value="C:membrane"/>
    <property type="evidence" value="ECO:0007669"/>
    <property type="project" value="UniProtKB-SubCell"/>
</dbReference>
<evidence type="ECO:0000256" key="7">
    <source>
        <dbReference type="SAM" id="Phobius"/>
    </source>
</evidence>
<keyword evidence="5 7" id="KW-0472">Membrane</keyword>
<feature type="transmembrane region" description="Helical" evidence="7">
    <location>
        <begin position="280"/>
        <end position="301"/>
    </location>
</feature>
<feature type="domain" description="Amino acid permease/ SLC12A" evidence="8">
    <location>
        <begin position="1"/>
        <end position="367"/>
    </location>
</feature>
<evidence type="ECO:0000256" key="6">
    <source>
        <dbReference type="SAM" id="MobiDB-lite"/>
    </source>
</evidence>
<dbReference type="GO" id="GO:0055085">
    <property type="term" value="P:transmembrane transport"/>
    <property type="evidence" value="ECO:0007669"/>
    <property type="project" value="InterPro"/>
</dbReference>
<reference evidence="9" key="2">
    <citation type="journal article" date="2014" name="ISME J.">
        <title>Microbial stratification in low pH oxic and suboxic macroscopic growths along an acid mine drainage.</title>
        <authorList>
            <person name="Mendez-Garcia C."/>
            <person name="Mesa V."/>
            <person name="Sprenger R.R."/>
            <person name="Richter M."/>
            <person name="Diez M.S."/>
            <person name="Solano J."/>
            <person name="Bargiela R."/>
            <person name="Golyshina O.V."/>
            <person name="Manteca A."/>
            <person name="Ramos J.L."/>
            <person name="Gallego J.R."/>
            <person name="Llorente I."/>
            <person name="Martins Dos Santos V.A."/>
            <person name="Jensen O.N."/>
            <person name="Pelaez A.I."/>
            <person name="Sanchez J."/>
            <person name="Ferrer M."/>
        </authorList>
    </citation>
    <scope>NUCLEOTIDE SEQUENCE</scope>
</reference>
<evidence type="ECO:0000256" key="3">
    <source>
        <dbReference type="ARBA" id="ARBA00022692"/>
    </source>
</evidence>
<feature type="transmembrane region" description="Helical" evidence="7">
    <location>
        <begin position="43"/>
        <end position="65"/>
    </location>
</feature>
<proteinExistence type="predicted"/>
<protein>
    <submittedName>
        <fullName evidence="9">Gamma-aminobutyrate permease</fullName>
    </submittedName>
</protein>
<keyword evidence="4 7" id="KW-1133">Transmembrane helix</keyword>
<comment type="caution">
    <text evidence="9">The sequence shown here is derived from an EMBL/GenBank/DDBJ whole genome shotgun (WGS) entry which is preliminary data.</text>
</comment>
<feature type="transmembrane region" description="Helical" evidence="7">
    <location>
        <begin position="254"/>
        <end position="274"/>
    </location>
</feature>
<feature type="transmembrane region" description="Helical" evidence="7">
    <location>
        <begin position="77"/>
        <end position="100"/>
    </location>
</feature>
<evidence type="ECO:0000259" key="8">
    <source>
        <dbReference type="Pfam" id="PF00324"/>
    </source>
</evidence>
<dbReference type="Gene3D" id="1.20.1740.10">
    <property type="entry name" value="Amino acid/polyamine transporter I"/>
    <property type="match status" value="1"/>
</dbReference>
<gene>
    <name evidence="9" type="ORF">B1A_01152</name>
</gene>
<name>T1DFT3_9ZZZZ</name>
<evidence type="ECO:0000256" key="2">
    <source>
        <dbReference type="ARBA" id="ARBA00022448"/>
    </source>
</evidence>
<feature type="transmembrane region" description="Helical" evidence="7">
    <location>
        <begin position="12"/>
        <end position="31"/>
    </location>
</feature>
<dbReference type="AlphaFoldDB" id="T1DFT3"/>
<sequence length="399" mass="42415">FTEFAREGLGPWAGFIAGWLYWYFWIIVVPAEAIAGANILHTWFAQVPTGVLGCGLMALMTGVNLMSARSYGEFEFWFASIKVAAIIVFIALTAAFAFGWTSSHGSTFHNLSAYGGFAPFGAVSVLAGAVTVFFSLTGAEIVTIAAAESASGSRAIARLSTSIIVRILLFYVGSVFFIVAVVPWTNIEIGQSPFTLALERMHFAWAGLAMDAIILTAVLSCLNSAFYVCSRVLFVLAERGDAPPGLIKLNARHVPVRSVLLCSAAGVVGILAAIKAPQGVFAFLVDASGALMVFVYGMIALAHLRMRRARERAGEPAPPLTLWLFPWSSYLAIGAMGAILIAMQFTPGLGEDLHVSLISVAVVTLAYLALRTRRRARAGRAESGIDDPPIRSAGGDAEG</sequence>
<dbReference type="PIRSF" id="PIRSF006060">
    <property type="entry name" value="AA_transporter"/>
    <property type="match status" value="1"/>
</dbReference>
<feature type="transmembrane region" description="Helical" evidence="7">
    <location>
        <begin position="120"/>
        <end position="142"/>
    </location>
</feature>
<comment type="subcellular location">
    <subcellularLocation>
        <location evidence="1">Membrane</location>
        <topology evidence="1">Multi-pass membrane protein</topology>
    </subcellularLocation>
</comment>
<feature type="transmembrane region" description="Helical" evidence="7">
    <location>
        <begin position="353"/>
        <end position="370"/>
    </location>
</feature>
<evidence type="ECO:0000256" key="1">
    <source>
        <dbReference type="ARBA" id="ARBA00004141"/>
    </source>
</evidence>
<evidence type="ECO:0000256" key="5">
    <source>
        <dbReference type="ARBA" id="ARBA00023136"/>
    </source>
</evidence>
<feature type="transmembrane region" description="Helical" evidence="7">
    <location>
        <begin position="322"/>
        <end position="341"/>
    </location>
</feature>
<dbReference type="Pfam" id="PF00324">
    <property type="entry name" value="AA_permease"/>
    <property type="match status" value="1"/>
</dbReference>
<evidence type="ECO:0000313" key="9">
    <source>
        <dbReference type="EMBL" id="EQD80189.1"/>
    </source>
</evidence>